<reference evidence="2 3" key="1">
    <citation type="submission" date="2018-04" db="EMBL/GenBank/DDBJ databases">
        <title>Novel Campyloabacter and Helicobacter Species and Strains.</title>
        <authorList>
            <person name="Mannion A.J."/>
            <person name="Shen Z."/>
            <person name="Fox J.G."/>
        </authorList>
    </citation>
    <scope>NUCLEOTIDE SEQUENCE [LARGE SCALE GENOMIC DNA]</scope>
    <source>
        <strain evidence="2 3">MIT 97-5075</strain>
    </source>
</reference>
<feature type="chain" id="PRO_5017778298" evidence="1">
    <location>
        <begin position="18"/>
        <end position="201"/>
    </location>
</feature>
<organism evidence="2 3">
    <name type="scientific">Helicobacter aurati</name>
    <dbReference type="NCBI Taxonomy" id="137778"/>
    <lineage>
        <taxon>Bacteria</taxon>
        <taxon>Pseudomonadati</taxon>
        <taxon>Campylobacterota</taxon>
        <taxon>Epsilonproteobacteria</taxon>
        <taxon>Campylobacterales</taxon>
        <taxon>Helicobacteraceae</taxon>
        <taxon>Helicobacter</taxon>
    </lineage>
</organism>
<dbReference type="OrthoDB" id="5325457at2"/>
<protein>
    <submittedName>
        <fullName evidence="2">Uncharacterized protein</fullName>
    </submittedName>
</protein>
<keyword evidence="3" id="KW-1185">Reference proteome</keyword>
<evidence type="ECO:0000313" key="2">
    <source>
        <dbReference type="EMBL" id="RDU72866.1"/>
    </source>
</evidence>
<name>A0A3D8J6X2_9HELI</name>
<dbReference type="Proteomes" id="UP000256424">
    <property type="component" value="Unassembled WGS sequence"/>
</dbReference>
<dbReference type="EMBL" id="NXLW01000004">
    <property type="protein sequence ID" value="RDU72866.1"/>
    <property type="molecule type" value="Genomic_DNA"/>
</dbReference>
<sequence>MRKILCCISIVCYFVLAKAPIEPSFSLHNHEIQEPPALPQVYGMVLPDTINYFSQSHKKQEFNAFLPEFPMIMQVCAITETPVYYYPNREELLNGCYRGDKGLSFFELQPYQYWQTLKALQEVQLIPQIANHNVIRILINYKYAYSDQITTTIEIGDSNYPATSIVINGQTFHNNYDVVSAFYGLIKGIQEEAYPRDTAMY</sequence>
<comment type="caution">
    <text evidence="2">The sequence shown here is derived from an EMBL/GenBank/DDBJ whole genome shotgun (WGS) entry which is preliminary data.</text>
</comment>
<gene>
    <name evidence="2" type="ORF">CQA66_02980</name>
</gene>
<dbReference type="AlphaFoldDB" id="A0A3D8J6X2"/>
<proteinExistence type="predicted"/>
<accession>A0A3D8J6X2</accession>
<evidence type="ECO:0000313" key="3">
    <source>
        <dbReference type="Proteomes" id="UP000256424"/>
    </source>
</evidence>
<feature type="signal peptide" evidence="1">
    <location>
        <begin position="1"/>
        <end position="17"/>
    </location>
</feature>
<evidence type="ECO:0000256" key="1">
    <source>
        <dbReference type="SAM" id="SignalP"/>
    </source>
</evidence>
<dbReference type="RefSeq" id="WP_104763142.1">
    <property type="nucleotide sequence ID" value="NZ_FZPM01000014.1"/>
</dbReference>
<keyword evidence="1" id="KW-0732">Signal</keyword>